<evidence type="ECO:0000313" key="9">
    <source>
        <dbReference type="Proteomes" id="UP001187192"/>
    </source>
</evidence>
<evidence type="ECO:0000256" key="4">
    <source>
        <dbReference type="ARBA" id="ARBA00022723"/>
    </source>
</evidence>
<comment type="caution">
    <text evidence="8">The sequence shown here is derived from an EMBL/GenBank/DDBJ whole genome shotgun (WGS) entry which is preliminary data.</text>
</comment>
<evidence type="ECO:0008006" key="10">
    <source>
        <dbReference type="Google" id="ProtNLM"/>
    </source>
</evidence>
<evidence type="ECO:0000256" key="3">
    <source>
        <dbReference type="ARBA" id="ARBA00022617"/>
    </source>
</evidence>
<evidence type="ECO:0000256" key="5">
    <source>
        <dbReference type="ARBA" id="ARBA00023002"/>
    </source>
</evidence>
<reference evidence="8" key="1">
    <citation type="submission" date="2023-07" db="EMBL/GenBank/DDBJ databases">
        <title>draft genome sequence of fig (Ficus carica).</title>
        <authorList>
            <person name="Takahashi T."/>
            <person name="Nishimura K."/>
        </authorList>
    </citation>
    <scope>NUCLEOTIDE SEQUENCE</scope>
</reference>
<keyword evidence="9" id="KW-1185">Reference proteome</keyword>
<evidence type="ECO:0000256" key="6">
    <source>
        <dbReference type="ARBA" id="ARBA00023004"/>
    </source>
</evidence>
<dbReference type="GO" id="GO:0016705">
    <property type="term" value="F:oxidoreductase activity, acting on paired donors, with incorporation or reduction of molecular oxygen"/>
    <property type="evidence" value="ECO:0007669"/>
    <property type="project" value="InterPro"/>
</dbReference>
<evidence type="ECO:0000256" key="2">
    <source>
        <dbReference type="ARBA" id="ARBA00010617"/>
    </source>
</evidence>
<gene>
    <name evidence="8" type="ORF">TIFTF001_012236</name>
</gene>
<evidence type="ECO:0000256" key="1">
    <source>
        <dbReference type="ARBA" id="ARBA00001971"/>
    </source>
</evidence>
<name>A0AA88AFK7_FICCA</name>
<dbReference type="Pfam" id="PF00067">
    <property type="entry name" value="p450"/>
    <property type="match status" value="2"/>
</dbReference>
<sequence>MLCKNPVVQEKVAQEVIEVARAKANETNVDDFIANITEATLEQMHYLHAALTETLRLCPAVPVDGRSADADDILPDDLKVRRGDDVYYMAYMLWFQGPSRKVQLWFHYWNVTYSIVAFVKDLLMRSTLDSICEFGFGVDLNCLEGSSEEGVAFMKAFDESNALIYWRLNDNEDILSRFLIESEKDPEQMNDKYLRDIVLNFAIAGKDISANTLSWFLYMMCKNPIVQEKVAKEVRDVVGAKSHETKSTVSLQISQKQILSKCTISMQH</sequence>
<evidence type="ECO:0000256" key="7">
    <source>
        <dbReference type="ARBA" id="ARBA00023033"/>
    </source>
</evidence>
<evidence type="ECO:0000313" key="8">
    <source>
        <dbReference type="EMBL" id="GMN43036.1"/>
    </source>
</evidence>
<comment type="cofactor">
    <cofactor evidence="1">
        <name>heme</name>
        <dbReference type="ChEBI" id="CHEBI:30413"/>
    </cofactor>
</comment>
<protein>
    <recommendedName>
        <fullName evidence="10">Cytochrome P450</fullName>
    </recommendedName>
</protein>
<dbReference type="GO" id="GO:0004497">
    <property type="term" value="F:monooxygenase activity"/>
    <property type="evidence" value="ECO:0007669"/>
    <property type="project" value="UniProtKB-KW"/>
</dbReference>
<keyword evidence="5" id="KW-0560">Oxidoreductase</keyword>
<keyword evidence="7" id="KW-0503">Monooxygenase</keyword>
<accession>A0AA88AFK7</accession>
<dbReference type="Proteomes" id="UP001187192">
    <property type="component" value="Unassembled WGS sequence"/>
</dbReference>
<dbReference type="InterPro" id="IPR036396">
    <property type="entry name" value="Cyt_P450_sf"/>
</dbReference>
<organism evidence="8 9">
    <name type="scientific">Ficus carica</name>
    <name type="common">Common fig</name>
    <dbReference type="NCBI Taxonomy" id="3494"/>
    <lineage>
        <taxon>Eukaryota</taxon>
        <taxon>Viridiplantae</taxon>
        <taxon>Streptophyta</taxon>
        <taxon>Embryophyta</taxon>
        <taxon>Tracheophyta</taxon>
        <taxon>Spermatophyta</taxon>
        <taxon>Magnoliopsida</taxon>
        <taxon>eudicotyledons</taxon>
        <taxon>Gunneridae</taxon>
        <taxon>Pentapetalae</taxon>
        <taxon>rosids</taxon>
        <taxon>fabids</taxon>
        <taxon>Rosales</taxon>
        <taxon>Moraceae</taxon>
        <taxon>Ficeae</taxon>
        <taxon>Ficus</taxon>
    </lineage>
</organism>
<keyword evidence="4" id="KW-0479">Metal-binding</keyword>
<dbReference type="Gene3D" id="1.10.630.10">
    <property type="entry name" value="Cytochrome P450"/>
    <property type="match status" value="2"/>
</dbReference>
<dbReference type="InterPro" id="IPR001128">
    <property type="entry name" value="Cyt_P450"/>
</dbReference>
<dbReference type="SUPFAM" id="SSF48264">
    <property type="entry name" value="Cytochrome P450"/>
    <property type="match status" value="2"/>
</dbReference>
<dbReference type="GO" id="GO:0020037">
    <property type="term" value="F:heme binding"/>
    <property type="evidence" value="ECO:0007669"/>
    <property type="project" value="InterPro"/>
</dbReference>
<comment type="similarity">
    <text evidence="2">Belongs to the cytochrome P450 family.</text>
</comment>
<keyword evidence="6" id="KW-0408">Iron</keyword>
<dbReference type="PANTHER" id="PTHR24296">
    <property type="entry name" value="CYTOCHROME P450"/>
    <property type="match status" value="1"/>
</dbReference>
<dbReference type="GO" id="GO:0005506">
    <property type="term" value="F:iron ion binding"/>
    <property type="evidence" value="ECO:0007669"/>
    <property type="project" value="InterPro"/>
</dbReference>
<keyword evidence="3" id="KW-0349">Heme</keyword>
<proteinExistence type="inferred from homology"/>
<dbReference type="EMBL" id="BTGU01000015">
    <property type="protein sequence ID" value="GMN43036.1"/>
    <property type="molecule type" value="Genomic_DNA"/>
</dbReference>
<dbReference type="AlphaFoldDB" id="A0AA88AFK7"/>